<name>A0A291QRJ7_9BACT</name>
<dbReference type="OrthoDB" id="9795084at2"/>
<comment type="function">
    <text evidence="2">With LigD forms a non-homologous end joining (NHEJ) DNA repair enzyme, which repairs dsDNA breaks with reduced fidelity. Binds linear dsDNA with 5'- and 3'- overhangs but not closed circular dsDNA nor ssDNA. Recruits and stimulates the ligase activity of LigD.</text>
</comment>
<dbReference type="GO" id="GO:0006303">
    <property type="term" value="P:double-strand break repair via nonhomologous end joining"/>
    <property type="evidence" value="ECO:0007669"/>
    <property type="project" value="UniProtKB-UniRule"/>
</dbReference>
<dbReference type="PANTHER" id="PTHR41251:SF1">
    <property type="entry name" value="NON-HOMOLOGOUS END JOINING PROTEIN KU"/>
    <property type="match status" value="1"/>
</dbReference>
<keyword evidence="2" id="KW-0233">DNA recombination</keyword>
<evidence type="ECO:0000313" key="4">
    <source>
        <dbReference type="EMBL" id="ATL46464.1"/>
    </source>
</evidence>
<dbReference type="InterPro" id="IPR006164">
    <property type="entry name" value="DNA_bd_Ku70/Ku80"/>
</dbReference>
<dbReference type="Gene3D" id="2.40.290.10">
    <property type="match status" value="1"/>
</dbReference>
<comment type="subunit">
    <text evidence="2">Homodimer. Interacts with LigD.</text>
</comment>
<dbReference type="Pfam" id="PF02735">
    <property type="entry name" value="Ku"/>
    <property type="match status" value="1"/>
</dbReference>
<organism evidence="4 5">
    <name type="scientific">Chitinophaga caeni</name>
    <dbReference type="NCBI Taxonomy" id="2029983"/>
    <lineage>
        <taxon>Bacteria</taxon>
        <taxon>Pseudomonadati</taxon>
        <taxon>Bacteroidota</taxon>
        <taxon>Chitinophagia</taxon>
        <taxon>Chitinophagales</taxon>
        <taxon>Chitinophagaceae</taxon>
        <taxon>Chitinophaga</taxon>
    </lineage>
</organism>
<comment type="similarity">
    <text evidence="2">Belongs to the prokaryotic Ku family.</text>
</comment>
<dbReference type="PANTHER" id="PTHR41251">
    <property type="entry name" value="NON-HOMOLOGOUS END JOINING PROTEIN KU"/>
    <property type="match status" value="1"/>
</dbReference>
<keyword evidence="1 2" id="KW-0238">DNA-binding</keyword>
<dbReference type="InterPro" id="IPR009187">
    <property type="entry name" value="Prok_Ku"/>
</dbReference>
<dbReference type="AlphaFoldDB" id="A0A291QRJ7"/>
<dbReference type="NCBIfam" id="TIGR02772">
    <property type="entry name" value="Ku_bact"/>
    <property type="match status" value="1"/>
</dbReference>
<dbReference type="HAMAP" id="MF_01875">
    <property type="entry name" value="Prokaryotic_Ku"/>
    <property type="match status" value="1"/>
</dbReference>
<proteinExistence type="inferred from homology"/>
<dbReference type="Proteomes" id="UP000220133">
    <property type="component" value="Chromosome"/>
</dbReference>
<evidence type="ECO:0000259" key="3">
    <source>
        <dbReference type="SMART" id="SM00559"/>
    </source>
</evidence>
<gene>
    <name evidence="2" type="primary">ku</name>
    <name evidence="4" type="ORF">COR50_04335</name>
</gene>
<dbReference type="GO" id="GO:0003690">
    <property type="term" value="F:double-stranded DNA binding"/>
    <property type="evidence" value="ECO:0007669"/>
    <property type="project" value="UniProtKB-UniRule"/>
</dbReference>
<evidence type="ECO:0000313" key="5">
    <source>
        <dbReference type="Proteomes" id="UP000220133"/>
    </source>
</evidence>
<reference evidence="4 5" key="1">
    <citation type="submission" date="2017-10" db="EMBL/GenBank/DDBJ databases">
        <title>Paenichitinophaga pekingensis gen. nov., sp. nov., isolated from activated sludge.</title>
        <authorList>
            <person name="Jin D."/>
            <person name="Kong X."/>
            <person name="Deng Y."/>
            <person name="Bai Z."/>
        </authorList>
    </citation>
    <scope>NUCLEOTIDE SEQUENCE [LARGE SCALE GENOMIC DNA]</scope>
    <source>
        <strain evidence="4 5">13</strain>
    </source>
</reference>
<evidence type="ECO:0000256" key="2">
    <source>
        <dbReference type="HAMAP-Rule" id="MF_01875"/>
    </source>
</evidence>
<dbReference type="CDD" id="cd00789">
    <property type="entry name" value="KU_like"/>
    <property type="match status" value="1"/>
</dbReference>
<dbReference type="PIRSF" id="PIRSF006493">
    <property type="entry name" value="Prok_Ku"/>
    <property type="match status" value="1"/>
</dbReference>
<sequence length="257" mass="29238">MKAIWSGSIGFGLVNIPVKLFSAVESSSLDLDMLDAKDHSHIRYKRVNENTGKEVPWEQIVKGYMYKDDYVVLDDEDFEAASPEKSKVITLSNFVDISTIDTIYYESPYYIEPAKGGDKAYVLLLRTLEKTKKAGLGQFVLRSQEHLALIMPREKGLMLQRLRFAEEIRDIQSVNLPGKVTISKQELDMATKLVKQYTEAFDISKFKDTYNHELLKIIKAKASGKKRTVKPLKVVHTANKDLYEQLKASIAGKKRIS</sequence>
<dbReference type="KEGG" id="cbae:COR50_04335"/>
<dbReference type="EMBL" id="CP023777">
    <property type="protein sequence ID" value="ATL46464.1"/>
    <property type="molecule type" value="Genomic_DNA"/>
</dbReference>
<accession>A0A291QRJ7</accession>
<evidence type="ECO:0000256" key="1">
    <source>
        <dbReference type="ARBA" id="ARBA00023125"/>
    </source>
</evidence>
<dbReference type="GO" id="GO:0006310">
    <property type="term" value="P:DNA recombination"/>
    <property type="evidence" value="ECO:0007669"/>
    <property type="project" value="UniProtKB-KW"/>
</dbReference>
<dbReference type="InterPro" id="IPR016194">
    <property type="entry name" value="SPOC-like_C_dom_sf"/>
</dbReference>
<keyword evidence="2" id="KW-0227">DNA damage</keyword>
<protein>
    <recommendedName>
        <fullName evidence="2">Non-homologous end joining protein Ku</fullName>
    </recommendedName>
</protein>
<keyword evidence="5" id="KW-1185">Reference proteome</keyword>
<feature type="domain" description="Ku" evidence="3">
    <location>
        <begin position="52"/>
        <end position="179"/>
    </location>
</feature>
<dbReference type="SUPFAM" id="SSF100939">
    <property type="entry name" value="SPOC domain-like"/>
    <property type="match status" value="1"/>
</dbReference>
<dbReference type="RefSeq" id="WP_098192852.1">
    <property type="nucleotide sequence ID" value="NZ_CP023777.1"/>
</dbReference>
<keyword evidence="2" id="KW-0234">DNA repair</keyword>
<dbReference type="SMART" id="SM00559">
    <property type="entry name" value="Ku78"/>
    <property type="match status" value="1"/>
</dbReference>